<feature type="region of interest" description="Disordered" evidence="1">
    <location>
        <begin position="159"/>
        <end position="210"/>
    </location>
</feature>
<dbReference type="OrthoDB" id="4087970at2759"/>
<feature type="compositionally biased region" description="Polar residues" evidence="1">
    <location>
        <begin position="17"/>
        <end position="37"/>
    </location>
</feature>
<dbReference type="AlphaFoldDB" id="A0A4U0XGH2"/>
<feature type="region of interest" description="Disordered" evidence="1">
    <location>
        <begin position="1"/>
        <end position="37"/>
    </location>
</feature>
<evidence type="ECO:0000313" key="3">
    <source>
        <dbReference type="EMBL" id="TKA76082.1"/>
    </source>
</evidence>
<keyword evidence="4" id="KW-1185">Reference proteome</keyword>
<evidence type="ECO:0000256" key="1">
    <source>
        <dbReference type="SAM" id="MobiDB-lite"/>
    </source>
</evidence>
<feature type="domain" description="DUF2423" evidence="2">
    <location>
        <begin position="23"/>
        <end position="65"/>
    </location>
</feature>
<name>A0A4U0XGH2_9PEZI</name>
<dbReference type="InterPro" id="IPR019434">
    <property type="entry name" value="DUF2423"/>
</dbReference>
<dbReference type="PANTHER" id="PTHR28219:SF1">
    <property type="entry name" value="UPF0642 PROTEIN YBL028C"/>
    <property type="match status" value="1"/>
</dbReference>
<protein>
    <recommendedName>
        <fullName evidence="2">DUF2423 domain-containing protein</fullName>
    </recommendedName>
</protein>
<accession>A0A4U0XGH2</accession>
<feature type="region of interest" description="Disordered" evidence="1">
    <location>
        <begin position="59"/>
        <end position="101"/>
    </location>
</feature>
<dbReference type="EMBL" id="NAJN01000256">
    <property type="protein sequence ID" value="TKA76082.1"/>
    <property type="molecule type" value="Genomic_DNA"/>
</dbReference>
<organism evidence="3 4">
    <name type="scientific">Cryomyces minteri</name>
    <dbReference type="NCBI Taxonomy" id="331657"/>
    <lineage>
        <taxon>Eukaryota</taxon>
        <taxon>Fungi</taxon>
        <taxon>Dikarya</taxon>
        <taxon>Ascomycota</taxon>
        <taxon>Pezizomycotina</taxon>
        <taxon>Dothideomycetes</taxon>
        <taxon>Dothideomycetes incertae sedis</taxon>
        <taxon>Cryomyces</taxon>
    </lineage>
</organism>
<sequence length="210" mass="23250">MTLPQQDQKSIDKNIDRNTQIIMAKSSRSSVRKTNNAKLKSRVFGPVEAARTQRLSARLLELASQSKPPRTEMEVGEDSKEQSNTEAAENEPAAEGASSQLLSPPLRSLFKHTEQGTSHDLFYQILGVCSDIRGFSPEGDLLFDFDPAMWDAMDVDGARGAAEDKPSKTALKKRAERTHNRHRKPANNIAFPKYQKGKKGSAGITKKGKR</sequence>
<dbReference type="Pfam" id="PF10338">
    <property type="entry name" value="YBL028C_N"/>
    <property type="match status" value="1"/>
</dbReference>
<gene>
    <name evidence="3" type="ORF">B0A49_03011</name>
</gene>
<proteinExistence type="predicted"/>
<comment type="caution">
    <text evidence="3">The sequence shown here is derived from an EMBL/GenBank/DDBJ whole genome shotgun (WGS) entry which is preliminary data.</text>
</comment>
<dbReference type="Proteomes" id="UP000308768">
    <property type="component" value="Unassembled WGS sequence"/>
</dbReference>
<feature type="compositionally biased region" description="Basic and acidic residues" evidence="1">
    <location>
        <begin position="69"/>
        <end position="83"/>
    </location>
</feature>
<dbReference type="PANTHER" id="PTHR28219">
    <property type="entry name" value="UPF0642 PROTEIN YBL028C"/>
    <property type="match status" value="1"/>
</dbReference>
<evidence type="ECO:0000313" key="4">
    <source>
        <dbReference type="Proteomes" id="UP000308768"/>
    </source>
</evidence>
<reference evidence="3 4" key="1">
    <citation type="submission" date="2017-03" db="EMBL/GenBank/DDBJ databases">
        <title>Genomes of endolithic fungi from Antarctica.</title>
        <authorList>
            <person name="Coleine C."/>
            <person name="Masonjones S."/>
            <person name="Stajich J.E."/>
        </authorList>
    </citation>
    <scope>NUCLEOTIDE SEQUENCE [LARGE SCALE GENOMIC DNA]</scope>
    <source>
        <strain evidence="3 4">CCFEE 5187</strain>
    </source>
</reference>
<dbReference type="GO" id="GO:0030687">
    <property type="term" value="C:preribosome, large subunit precursor"/>
    <property type="evidence" value="ECO:0007669"/>
    <property type="project" value="TreeGrafter"/>
</dbReference>
<evidence type="ECO:0000259" key="2">
    <source>
        <dbReference type="Pfam" id="PF10338"/>
    </source>
</evidence>
<feature type="compositionally biased region" description="Low complexity" evidence="1">
    <location>
        <begin position="86"/>
        <end position="101"/>
    </location>
</feature>
<feature type="compositionally biased region" description="Basic residues" evidence="1">
    <location>
        <begin position="170"/>
        <end position="185"/>
    </location>
</feature>